<comment type="caution">
    <text evidence="1">The sequence shown here is derived from an EMBL/GenBank/DDBJ whole genome shotgun (WGS) entry which is preliminary data.</text>
</comment>
<name>A0ACC4B4K1_POPAL</name>
<proteinExistence type="predicted"/>
<protein>
    <submittedName>
        <fullName evidence="1">Uncharacterized protein</fullName>
    </submittedName>
</protein>
<sequence>MSKQKGSPQHCDIHSSGNFSFSINSMTTSAYSSSGATASTTACISELKCQPPTPPTPAIAFLFGSLHQQWLKPSAEQLLLRPEVQLHSSIIIANANTPAPVR</sequence>
<dbReference type="Proteomes" id="UP000309997">
    <property type="component" value="Unassembled WGS sequence"/>
</dbReference>
<dbReference type="EMBL" id="RCHU02000014">
    <property type="protein sequence ID" value="KAL3573231.1"/>
    <property type="molecule type" value="Genomic_DNA"/>
</dbReference>
<evidence type="ECO:0000313" key="2">
    <source>
        <dbReference type="Proteomes" id="UP000309997"/>
    </source>
</evidence>
<organism evidence="1 2">
    <name type="scientific">Populus alba</name>
    <name type="common">White poplar</name>
    <dbReference type="NCBI Taxonomy" id="43335"/>
    <lineage>
        <taxon>Eukaryota</taxon>
        <taxon>Viridiplantae</taxon>
        <taxon>Streptophyta</taxon>
        <taxon>Embryophyta</taxon>
        <taxon>Tracheophyta</taxon>
        <taxon>Spermatophyta</taxon>
        <taxon>Magnoliopsida</taxon>
        <taxon>eudicotyledons</taxon>
        <taxon>Gunneridae</taxon>
        <taxon>Pentapetalae</taxon>
        <taxon>rosids</taxon>
        <taxon>fabids</taxon>
        <taxon>Malpighiales</taxon>
        <taxon>Salicaceae</taxon>
        <taxon>Saliceae</taxon>
        <taxon>Populus</taxon>
    </lineage>
</organism>
<evidence type="ECO:0000313" key="1">
    <source>
        <dbReference type="EMBL" id="KAL3573231.1"/>
    </source>
</evidence>
<gene>
    <name evidence="1" type="ORF">D5086_027135</name>
</gene>
<keyword evidence="2" id="KW-1185">Reference proteome</keyword>
<reference evidence="1 2" key="1">
    <citation type="journal article" date="2024" name="Plant Biotechnol. J.">
        <title>Genome and CRISPR/Cas9 system of a widespread forest tree (Populus alba) in the world.</title>
        <authorList>
            <person name="Liu Y.J."/>
            <person name="Jiang P.F."/>
            <person name="Han X.M."/>
            <person name="Li X.Y."/>
            <person name="Wang H.M."/>
            <person name="Wang Y.J."/>
            <person name="Wang X.X."/>
            <person name="Zeng Q.Y."/>
        </authorList>
    </citation>
    <scope>NUCLEOTIDE SEQUENCE [LARGE SCALE GENOMIC DNA]</scope>
    <source>
        <strain evidence="2">cv. PAL-ZL1</strain>
    </source>
</reference>
<accession>A0ACC4B4K1</accession>